<dbReference type="Proteomes" id="UP000299011">
    <property type="component" value="Chromosome"/>
</dbReference>
<reference evidence="3" key="1">
    <citation type="journal article" date="2012" name="Appl. Environ. Microbiol.">
        <title>Identification of the haloarchaeal phasin (PhaP) that functions in polyhydroxyalkanoate accumulation and granule formation in Haloferax mediterranei.</title>
        <authorList>
            <person name="Cai S."/>
            <person name="Cai L."/>
            <person name="Liu H."/>
            <person name="Liu X."/>
            <person name="Han J."/>
            <person name="Zhou J."/>
            <person name="Xiang H."/>
        </authorList>
    </citation>
    <scope>NUCLEOTIDE SEQUENCE</scope>
    <source>
        <strain evidence="3">CGMCC 1.2087</strain>
    </source>
</reference>
<comment type="similarity">
    <text evidence="1">Belongs to the universal stress protein A family.</text>
</comment>
<evidence type="ECO:0000259" key="2">
    <source>
        <dbReference type="Pfam" id="PF00582"/>
    </source>
</evidence>
<evidence type="ECO:0000313" key="8">
    <source>
        <dbReference type="Proteomes" id="UP000011603"/>
    </source>
</evidence>
<evidence type="ECO:0000313" key="7">
    <source>
        <dbReference type="Proteomes" id="UP000006469"/>
    </source>
</evidence>
<dbReference type="InterPro" id="IPR006016">
    <property type="entry name" value="UspA"/>
</dbReference>
<reference evidence="3 7" key="2">
    <citation type="journal article" date="2012" name="J. Bacteriol.">
        <title>Complete genome sequence of the metabolically versatile halophilic archaeon Haloferax mediterranei, a poly(3-hydroxybutyrate-co-3-hydroxyvalerate) producer.</title>
        <authorList>
            <person name="Han J."/>
            <person name="Zhang F."/>
            <person name="Hou J."/>
            <person name="Liu X."/>
            <person name="Li M."/>
            <person name="Liu H."/>
            <person name="Cai L."/>
            <person name="Zhang B."/>
            <person name="Chen Y."/>
            <person name="Zhou J."/>
            <person name="Hu S."/>
            <person name="Xiang H."/>
        </authorList>
    </citation>
    <scope>NUCLEOTIDE SEQUENCE [LARGE SCALE GENOMIC DNA]</scope>
    <source>
        <strain evidence="7">ATCC 33500 / DSM 1411 / JCM 8866 / NBRC 14739 / NCIMB 2177 / R-4</strain>
        <strain evidence="3">CGMCC 1.2087</strain>
    </source>
</reference>
<dbReference type="EMBL" id="CP001868">
    <property type="protein sequence ID" value="AFK19975.2"/>
    <property type="molecule type" value="Genomic_DNA"/>
</dbReference>
<evidence type="ECO:0000313" key="3">
    <source>
        <dbReference type="EMBL" id="AFK19975.2"/>
    </source>
</evidence>
<protein>
    <submittedName>
        <fullName evidence="4 6">Universal stress protein</fullName>
    </submittedName>
    <submittedName>
        <fullName evidence="3">UpsA domain-containing protein</fullName>
    </submittedName>
</protein>
<keyword evidence="8" id="KW-1185">Reference proteome</keyword>
<dbReference type="AlphaFoldDB" id="I3R6W5"/>
<dbReference type="InterPro" id="IPR014729">
    <property type="entry name" value="Rossmann-like_a/b/a_fold"/>
</dbReference>
<dbReference type="PRINTS" id="PR01438">
    <property type="entry name" value="UNVRSLSTRESS"/>
</dbReference>
<dbReference type="EMBL" id="CP039139">
    <property type="protein sequence ID" value="QCQ73795.1"/>
    <property type="molecule type" value="Genomic_DNA"/>
</dbReference>
<evidence type="ECO:0000256" key="1">
    <source>
        <dbReference type="ARBA" id="ARBA00008791"/>
    </source>
</evidence>
<dbReference type="Proteomes" id="UP000011603">
    <property type="component" value="Unassembled WGS sequence"/>
</dbReference>
<proteinExistence type="inferred from homology"/>
<dbReference type="eggNOG" id="arCOG00449">
    <property type="taxonomic scope" value="Archaea"/>
</dbReference>
<organism evidence="3 7">
    <name type="scientific">Haloferax mediterranei (strain ATCC 33500 / DSM 1411 / JCM 8866 / NBRC 14739 / NCIMB 2177 / R-4)</name>
    <name type="common">Halobacterium mediterranei</name>
    <dbReference type="NCBI Taxonomy" id="523841"/>
    <lineage>
        <taxon>Archaea</taxon>
        <taxon>Methanobacteriati</taxon>
        <taxon>Methanobacteriota</taxon>
        <taxon>Stenosarchaea group</taxon>
        <taxon>Halobacteria</taxon>
        <taxon>Halobacteriales</taxon>
        <taxon>Haloferacaceae</taxon>
        <taxon>Haloferax</taxon>
    </lineage>
</organism>
<sequence>MYDTILVPIDGSDSMMPVVEDAAALAAERDASVYLLYVLDKRAFLTLADDRLDEVYEELEAQGEAALEAAAEIMAEHGVDAETMLRRGDPANEILSFAGEIDADLISMGTHARFEDNILGSVSRSVVTESDIPVLTTPIEAR</sequence>
<dbReference type="Pfam" id="PF00582">
    <property type="entry name" value="Usp"/>
    <property type="match status" value="1"/>
</dbReference>
<reference evidence="5 8" key="3">
    <citation type="journal article" date="2014" name="PLoS Genet.">
        <title>Phylogenetically driven sequencing of extremely halophilic archaea reveals strategies for static and dynamic osmo-response.</title>
        <authorList>
            <person name="Becker E.A."/>
            <person name="Seitzer P.M."/>
            <person name="Tritt A."/>
            <person name="Larsen D."/>
            <person name="Krusor M."/>
            <person name="Yao A.I."/>
            <person name="Wu D."/>
            <person name="Madern D."/>
            <person name="Eisen J.A."/>
            <person name="Darling A.E."/>
            <person name="Facciotti M.T."/>
        </authorList>
    </citation>
    <scope>NUCLEOTIDE SEQUENCE [LARGE SCALE GENOMIC DNA]</scope>
    <source>
        <strain evidence="5">ATCC 33500</strain>
        <strain evidence="8">ATCC 33500 / DSM 1411 / JCM 8866 / NBRC 14739 / NCIMB 2177 / R-4</strain>
    </source>
</reference>
<gene>
    <name evidence="3" type="primary">uspA</name>
    <name evidence="3" type="ordered locus">HFX_2288</name>
    <name evidence="4" type="ORF">BM92_12215</name>
    <name evidence="5" type="ORF">C439_13244</name>
    <name evidence="6" type="ORF">E6P09_00240</name>
</gene>
<dbReference type="OrthoDB" id="105697at2157"/>
<reference evidence="4 9" key="4">
    <citation type="submission" date="2014-04" db="EMBL/GenBank/DDBJ databases">
        <title>Transcriptional profiles of Haloferax mediterranei on the basis of nitrogen availability.</title>
        <authorList>
            <person name="Bautista V."/>
        </authorList>
    </citation>
    <scope>NUCLEOTIDE SEQUENCE [LARGE SCALE GENOMIC DNA]</scope>
    <source>
        <strain evidence="4">ATCC 33500</strain>
        <strain evidence="9">ATCC 33500 / DSM 1411 / JCM 8866 / NBRC 14739 / NCIMB 2177 / R-4</strain>
    </source>
</reference>
<dbReference type="PANTHER" id="PTHR46268">
    <property type="entry name" value="STRESS RESPONSE PROTEIN NHAX"/>
    <property type="match status" value="1"/>
</dbReference>
<dbReference type="KEGG" id="hme:HFX_2288"/>
<reference evidence="3" key="5">
    <citation type="submission" date="2014-05" db="EMBL/GenBank/DDBJ databases">
        <authorList>
            <person name="Wang L."/>
            <person name="Yang H."/>
            <person name="Xiang H."/>
        </authorList>
    </citation>
    <scope>NUCLEOTIDE SEQUENCE</scope>
    <source>
        <strain evidence="3">CGMCC 1.2087</strain>
    </source>
</reference>
<dbReference type="PATRIC" id="fig|523841.21.peg.2674"/>
<dbReference type="SUPFAM" id="SSF52402">
    <property type="entry name" value="Adenine nucleotide alpha hydrolases-like"/>
    <property type="match status" value="1"/>
</dbReference>
<feature type="domain" description="UspA" evidence="2">
    <location>
        <begin position="1"/>
        <end position="137"/>
    </location>
</feature>
<dbReference type="InterPro" id="IPR006015">
    <property type="entry name" value="Universal_stress_UspA"/>
</dbReference>
<reference evidence="6 10" key="6">
    <citation type="submission" date="2019-04" db="EMBL/GenBank/DDBJ databases">
        <title>Methylomes of two halophilic Archaea, Haloarcula marismortui and Haloferax mediterranei.</title>
        <authorList>
            <person name="DasSarma S."/>
            <person name="DasSarma P."/>
            <person name="DasSarma S."/>
            <person name="Fomenkov A."/>
            <person name="Vincze T."/>
            <person name="Anton B.P."/>
            <person name="Roberts R.J."/>
        </authorList>
    </citation>
    <scope>NUCLEOTIDE SEQUENCE [LARGE SCALE GENOMIC DNA]</scope>
    <source>
        <strain evidence="6">ATCC 33500</strain>
        <strain evidence="10">ATCC 33500 / DSM 1411 / JCM 8866 / NBRC 14739 / NCIMB 2177 / R-4</strain>
    </source>
</reference>
<dbReference type="Proteomes" id="UP000006469">
    <property type="component" value="Chromosome"/>
</dbReference>
<dbReference type="Gene3D" id="3.40.50.620">
    <property type="entry name" value="HUPs"/>
    <property type="match status" value="1"/>
</dbReference>
<evidence type="ECO:0000313" key="10">
    <source>
        <dbReference type="Proteomes" id="UP000299011"/>
    </source>
</evidence>
<dbReference type="PANTHER" id="PTHR46268:SF6">
    <property type="entry name" value="UNIVERSAL STRESS PROTEIN UP12"/>
    <property type="match status" value="1"/>
</dbReference>
<dbReference type="RefSeq" id="WP_004059698.1">
    <property type="nucleotide sequence ID" value="NC_017941.2"/>
</dbReference>
<dbReference type="EMBL" id="CP007551">
    <property type="protein sequence ID" value="AHZ23353.1"/>
    <property type="molecule type" value="Genomic_DNA"/>
</dbReference>
<dbReference type="PaxDb" id="523841-HFX_2288"/>
<accession>M0IRQ1</accession>
<dbReference type="PIRSF" id="PIRSF006276">
    <property type="entry name" value="UspA"/>
    <property type="match status" value="1"/>
</dbReference>
<dbReference type="HOGENOM" id="CLU_049301_11_0_2"/>
<evidence type="ECO:0000313" key="5">
    <source>
        <dbReference type="EMBL" id="ELZ99521.1"/>
    </source>
</evidence>
<dbReference type="CDD" id="cd00293">
    <property type="entry name" value="USP-like"/>
    <property type="match status" value="1"/>
</dbReference>
<name>I3R6W5_HALMT</name>
<dbReference type="GeneID" id="40154799"/>
<evidence type="ECO:0000313" key="4">
    <source>
        <dbReference type="EMBL" id="AHZ23353.1"/>
    </source>
</evidence>
<dbReference type="Proteomes" id="UP000027075">
    <property type="component" value="Chromosome"/>
</dbReference>
<evidence type="ECO:0000313" key="9">
    <source>
        <dbReference type="Proteomes" id="UP000027075"/>
    </source>
</evidence>
<evidence type="ECO:0000313" key="6">
    <source>
        <dbReference type="EMBL" id="QCQ73795.1"/>
    </source>
</evidence>
<accession>I3R6W5</accession>
<dbReference type="EMBL" id="AOLO01000011">
    <property type="protein sequence ID" value="ELZ99521.1"/>
    <property type="molecule type" value="Genomic_DNA"/>
</dbReference>
<dbReference type="STRING" id="523841.HFX_2288"/>